<feature type="region of interest" description="Disordered" evidence="5">
    <location>
        <begin position="530"/>
        <end position="572"/>
    </location>
</feature>
<dbReference type="GO" id="GO:0030983">
    <property type="term" value="F:mismatched DNA binding"/>
    <property type="evidence" value="ECO:0007669"/>
    <property type="project" value="InterPro"/>
</dbReference>
<keyword evidence="4" id="KW-0238">DNA-binding</keyword>
<dbReference type="eggNOG" id="COG1193">
    <property type="taxonomic scope" value="Bacteria"/>
</dbReference>
<dbReference type="InterPro" id="IPR007696">
    <property type="entry name" value="DNA_mismatch_repair_MutS_core"/>
</dbReference>
<dbReference type="GO" id="GO:0006298">
    <property type="term" value="P:mismatch repair"/>
    <property type="evidence" value="ECO:0007669"/>
    <property type="project" value="InterPro"/>
</dbReference>
<keyword evidence="1" id="KW-0378">Hydrolase</keyword>
<dbReference type="InterPro" id="IPR045076">
    <property type="entry name" value="MutS"/>
</dbReference>
<evidence type="ECO:0000256" key="1">
    <source>
        <dbReference type="ARBA" id="ARBA00022722"/>
    </source>
</evidence>
<dbReference type="PATRIC" id="fig|1195236.3.peg.2877"/>
<dbReference type="InterPro" id="IPR000432">
    <property type="entry name" value="DNA_mismatch_repair_MutS_C"/>
</dbReference>
<dbReference type="Pfam" id="PF00488">
    <property type="entry name" value="MutS_V"/>
    <property type="match status" value="1"/>
</dbReference>
<name>S0FQT3_RUMCE</name>
<accession>S0FQT3</accession>
<protein>
    <submittedName>
        <fullName evidence="7">MutS domain V</fullName>
    </submittedName>
</protein>
<dbReference type="GO" id="GO:0140664">
    <property type="term" value="F:ATP-dependent DNA damage sensor activity"/>
    <property type="evidence" value="ECO:0007669"/>
    <property type="project" value="InterPro"/>
</dbReference>
<dbReference type="InterPro" id="IPR005747">
    <property type="entry name" value="MutS2"/>
</dbReference>
<dbReference type="PROSITE" id="PS00486">
    <property type="entry name" value="DNA_MISMATCH_REPAIR_2"/>
    <property type="match status" value="1"/>
</dbReference>
<dbReference type="InterPro" id="IPR036187">
    <property type="entry name" value="DNA_mismatch_repair_MutS_sf"/>
</dbReference>
<dbReference type="EMBL" id="AORV01000036">
    <property type="protein sequence ID" value="EMS71534.1"/>
    <property type="molecule type" value="Genomic_DNA"/>
</dbReference>
<keyword evidence="8" id="KW-1185">Reference proteome</keyword>
<proteinExistence type="predicted"/>
<dbReference type="GO" id="GO:0016887">
    <property type="term" value="F:ATP hydrolysis activity"/>
    <property type="evidence" value="ECO:0007669"/>
    <property type="project" value="InterPro"/>
</dbReference>
<dbReference type="NCBIfam" id="TIGR01069">
    <property type="entry name" value="mutS2"/>
    <property type="match status" value="1"/>
</dbReference>
<keyword evidence="3" id="KW-0067">ATP-binding</keyword>
<evidence type="ECO:0000259" key="6">
    <source>
        <dbReference type="PROSITE" id="PS00486"/>
    </source>
</evidence>
<dbReference type="Gene3D" id="3.40.50.300">
    <property type="entry name" value="P-loop containing nucleotide triphosphate hydrolases"/>
    <property type="match status" value="1"/>
</dbReference>
<evidence type="ECO:0000256" key="4">
    <source>
        <dbReference type="ARBA" id="ARBA00023125"/>
    </source>
</evidence>
<keyword evidence="2" id="KW-0547">Nucleotide-binding</keyword>
<dbReference type="SMART" id="SM00533">
    <property type="entry name" value="MUTSd"/>
    <property type="match status" value="1"/>
</dbReference>
<dbReference type="AlphaFoldDB" id="S0FQT3"/>
<reference evidence="7 8" key="1">
    <citation type="journal article" date="2013" name="Genome Announc.">
        <title>Draft Genome Sequence of the Cellulolytic, Mesophilic, Anaerobic Bacterium Clostridium termitidis Strain CT1112 (DSM 5398).</title>
        <authorList>
            <person name="Lal S."/>
            <person name="Ramachandran U."/>
            <person name="Zhang X."/>
            <person name="Munir R."/>
            <person name="Sparling R."/>
            <person name="Levin D.B."/>
        </authorList>
    </citation>
    <scope>NUCLEOTIDE SEQUENCE [LARGE SCALE GENOMIC DNA]</scope>
    <source>
        <strain evidence="7 8">CT1112</strain>
    </source>
</reference>
<gene>
    <name evidence="7" type="ORF">CTER_2560</name>
</gene>
<sequence>MNNYADTLEYNKIIDMLCQFAMSERARTKLSKLKPYLSEAECRERMQETTDARRILESQGTPPLAAMTDLDKILELCSKGAMLVPDQLVLAAQFLISCRRMKSYLKKAEASGGEIAYYGGSINELGDLLEEIDRSIRNGRVDDSASPRLRDIRRKLESTGSQVKTKLDSLLRSKKEWFTDSFVSIRNGHFVLPVKKEYRSLVTGTVIDTSTTGGTVFIEPVAVQKLQTEISLLQMEEENEIRKILYTLTALVDEQRAAIYLNMDAMETLDMVFAKAKLSVQMKAIPVKVAVSRKMLIKAGRHPLLNQSVCVPLDFEIGCGINGVIITGPNTGGKTVALKTAGLLSMMAQSGLHVPAAQGSEFCMNNMVLCDIGDGQSISENLSTFSSHINNIIDILSTATRESLVLLDELGSGTDPAEGMGIAIAILEELKRKECLFVATTHYPEIKEYARKAEKLVNARMAFDKESLKPMYRLEIGEAGESCALYIAKRLGFPEHLLRIAHEQAYGQKFSSNTVQTNSYNDEFLFAEQDNGEEASSNRRKSGPESLNPKPAPVLRGEKEPPKPNRSSRFNIGDSVMIYPQREIGIVYQTANEKGEIGVQSRDRKRLIPHKRLKLHVPAGELYPPDYDFSIVFDTVANRKARKKMEKGHNPELIIRYDD</sequence>
<dbReference type="SMART" id="SM00534">
    <property type="entry name" value="MUTSac"/>
    <property type="match status" value="1"/>
</dbReference>
<evidence type="ECO:0000313" key="8">
    <source>
        <dbReference type="Proteomes" id="UP000014155"/>
    </source>
</evidence>
<evidence type="ECO:0000256" key="5">
    <source>
        <dbReference type="SAM" id="MobiDB-lite"/>
    </source>
</evidence>
<dbReference type="SUPFAM" id="SSF48334">
    <property type="entry name" value="DNA repair protein MutS, domain III"/>
    <property type="match status" value="1"/>
</dbReference>
<feature type="domain" description="DNA mismatch repair proteins mutS family" evidence="6">
    <location>
        <begin position="403"/>
        <end position="419"/>
    </location>
</feature>
<dbReference type="Proteomes" id="UP000014155">
    <property type="component" value="Unassembled WGS sequence"/>
</dbReference>
<evidence type="ECO:0000256" key="2">
    <source>
        <dbReference type="ARBA" id="ARBA00022741"/>
    </source>
</evidence>
<organism evidence="7 8">
    <name type="scientific">Ruminiclostridium cellobioparum subsp. termitidis CT1112</name>
    <dbReference type="NCBI Taxonomy" id="1195236"/>
    <lineage>
        <taxon>Bacteria</taxon>
        <taxon>Bacillati</taxon>
        <taxon>Bacillota</taxon>
        <taxon>Clostridia</taxon>
        <taxon>Eubacteriales</taxon>
        <taxon>Oscillospiraceae</taxon>
        <taxon>Ruminiclostridium</taxon>
    </lineage>
</organism>
<keyword evidence="1" id="KW-0540">Nuclease</keyword>
<dbReference type="GO" id="GO:0045910">
    <property type="term" value="P:negative regulation of DNA recombination"/>
    <property type="evidence" value="ECO:0007669"/>
    <property type="project" value="InterPro"/>
</dbReference>
<dbReference type="RefSeq" id="WP_004626314.1">
    <property type="nucleotide sequence ID" value="NZ_AORV01000036.1"/>
</dbReference>
<evidence type="ECO:0000313" key="7">
    <source>
        <dbReference type="EMBL" id="EMS71534.1"/>
    </source>
</evidence>
<dbReference type="GO" id="GO:0004519">
    <property type="term" value="F:endonuclease activity"/>
    <property type="evidence" value="ECO:0007669"/>
    <property type="project" value="UniProtKB-KW"/>
</dbReference>
<dbReference type="SUPFAM" id="SSF52540">
    <property type="entry name" value="P-loop containing nucleoside triphosphate hydrolases"/>
    <property type="match status" value="1"/>
</dbReference>
<dbReference type="PANTHER" id="PTHR48466:SF2">
    <property type="entry name" value="OS10G0509000 PROTEIN"/>
    <property type="match status" value="1"/>
</dbReference>
<dbReference type="STRING" id="1195236.CTER_2560"/>
<comment type="caution">
    <text evidence="7">The sequence shown here is derived from an EMBL/GenBank/DDBJ whole genome shotgun (WGS) entry which is preliminary data.</text>
</comment>
<dbReference type="GO" id="GO:0005524">
    <property type="term" value="F:ATP binding"/>
    <property type="evidence" value="ECO:0007669"/>
    <property type="project" value="UniProtKB-KW"/>
</dbReference>
<evidence type="ECO:0000256" key="3">
    <source>
        <dbReference type="ARBA" id="ARBA00022840"/>
    </source>
</evidence>
<dbReference type="PANTHER" id="PTHR48466">
    <property type="entry name" value="OS10G0509000 PROTEIN-RELATED"/>
    <property type="match status" value="1"/>
</dbReference>
<dbReference type="InterPro" id="IPR027417">
    <property type="entry name" value="P-loop_NTPase"/>
</dbReference>